<dbReference type="InterPro" id="IPR001680">
    <property type="entry name" value="WD40_rpt"/>
</dbReference>
<evidence type="ECO:0000256" key="4">
    <source>
        <dbReference type="SAM" id="MobiDB-lite"/>
    </source>
</evidence>
<evidence type="ECO:0000313" key="5">
    <source>
        <dbReference type="EMBL" id="KAJ2902769.1"/>
    </source>
</evidence>
<evidence type="ECO:0000313" key="6">
    <source>
        <dbReference type="Proteomes" id="UP001201980"/>
    </source>
</evidence>
<dbReference type="InterPro" id="IPR015943">
    <property type="entry name" value="WD40/YVTN_repeat-like_dom_sf"/>
</dbReference>
<dbReference type="EMBL" id="JAKWBI020000102">
    <property type="protein sequence ID" value="KAJ2902769.1"/>
    <property type="molecule type" value="Genomic_DNA"/>
</dbReference>
<dbReference type="Proteomes" id="UP001201980">
    <property type="component" value="Unassembled WGS sequence"/>
</dbReference>
<feature type="region of interest" description="Disordered" evidence="4">
    <location>
        <begin position="177"/>
        <end position="198"/>
    </location>
</feature>
<feature type="region of interest" description="Disordered" evidence="4">
    <location>
        <begin position="1"/>
        <end position="83"/>
    </location>
</feature>
<keyword evidence="1 3" id="KW-0853">WD repeat</keyword>
<organism evidence="5 6">
    <name type="scientific">Zalerion maritima</name>
    <dbReference type="NCBI Taxonomy" id="339359"/>
    <lineage>
        <taxon>Eukaryota</taxon>
        <taxon>Fungi</taxon>
        <taxon>Dikarya</taxon>
        <taxon>Ascomycota</taxon>
        <taxon>Pezizomycotina</taxon>
        <taxon>Sordariomycetes</taxon>
        <taxon>Lulworthiomycetidae</taxon>
        <taxon>Lulworthiales</taxon>
        <taxon>Lulworthiaceae</taxon>
        <taxon>Zalerion</taxon>
    </lineage>
</organism>
<dbReference type="PANTHER" id="PTHR19847">
    <property type="entry name" value="DDB1- AND CUL4-ASSOCIATED FACTOR 11"/>
    <property type="match status" value="1"/>
</dbReference>
<dbReference type="Gene3D" id="2.130.10.10">
    <property type="entry name" value="YVTN repeat-like/Quinoprotein amine dehydrogenase"/>
    <property type="match status" value="2"/>
</dbReference>
<evidence type="ECO:0000256" key="2">
    <source>
        <dbReference type="ARBA" id="ARBA00022737"/>
    </source>
</evidence>
<keyword evidence="2" id="KW-0677">Repeat</keyword>
<feature type="compositionally biased region" description="Acidic residues" evidence="4">
    <location>
        <begin position="25"/>
        <end position="38"/>
    </location>
</feature>
<keyword evidence="6" id="KW-1185">Reference proteome</keyword>
<reference evidence="5" key="1">
    <citation type="submission" date="2022-07" db="EMBL/GenBank/DDBJ databases">
        <title>Draft genome sequence of Zalerion maritima ATCC 34329, a (micro)plastics degrading marine fungus.</title>
        <authorList>
            <person name="Paco A."/>
            <person name="Goncalves M.F.M."/>
            <person name="Rocha-Santos T.A.P."/>
            <person name="Alves A."/>
        </authorList>
    </citation>
    <scope>NUCLEOTIDE SEQUENCE</scope>
    <source>
        <strain evidence="5">ATCC 34329</strain>
    </source>
</reference>
<protein>
    <submittedName>
        <fullName evidence="5">WD repeat domain-containing protein</fullName>
    </submittedName>
</protein>
<dbReference type="InterPro" id="IPR020472">
    <property type="entry name" value="WD40_PAC1"/>
</dbReference>
<evidence type="ECO:0000256" key="3">
    <source>
        <dbReference type="PROSITE-ProRule" id="PRU00221"/>
    </source>
</evidence>
<accession>A0AAD5WTX2</accession>
<dbReference type="PRINTS" id="PR00320">
    <property type="entry name" value="GPROTEINBRPT"/>
</dbReference>
<feature type="repeat" description="WD" evidence="3">
    <location>
        <begin position="382"/>
        <end position="416"/>
    </location>
</feature>
<feature type="region of interest" description="Disordered" evidence="4">
    <location>
        <begin position="139"/>
        <end position="161"/>
    </location>
</feature>
<dbReference type="FunFam" id="2.130.10.10:FF:000557">
    <property type="entry name" value="WD repeat protein"/>
    <property type="match status" value="1"/>
</dbReference>
<dbReference type="GO" id="GO:0043161">
    <property type="term" value="P:proteasome-mediated ubiquitin-dependent protein catabolic process"/>
    <property type="evidence" value="ECO:0007669"/>
    <property type="project" value="TreeGrafter"/>
</dbReference>
<sequence>MNPRFNEEEEDEFFDSLETHQHMDESEDDAEDPDYEENEYGHINVDSDHNDDDDDDDDMEDDGDEDEEGYLHHGDPDEYGGGDLEVELIMQPNDGNVGGGATRTARLSARQILALFNGGDLQDILLGTEGIEDDGDWGFGRRRRHTPPDPNRFPGVPSERGTELMTSGVFGVINNKGSQKRRQIKQSRGSRYYQGTPKNTLPRRLLERELALGDYAVRHVNEGMMAQYLIPSQEPEMIINYDEPAYSGQFSDDGNFFFACVKDFQVRMYDTSNPYNWKHYKTVHYPGQGHWTLSDASLSPDNMWLAYTSLCAQVALAPTDPKDTGDPYFLNLGSNPGAGRRPREFRIYSIRFSGDGRELVAGTSNGGMVVFDIESRIALHQVRGHEDDVNAVCFADSTSPHVLYSGSDDSTIKVWDRRSMAGERPAGAFVGHIEGITYVDSKGDGRYILSNGKDQTMKLWDLRMAMSSEDFDSKRPQRWANSSGFDYRWGHYHEDNWMPHPDDNSVVTFRGHKVLQTLIRCHFSPAGSTDSRYVYSGSHDGKVWIYNMDATVAGIMDVKGATKNTRPRHSGRNPRWETCVRDASWHPHAPMIVASALNGWDQDYGTCSVHSYNEAPDDDAKPKMGVRVDDKLNPSPYYHLDLEPGYNSRAFYP</sequence>
<dbReference type="InterPro" id="IPR036322">
    <property type="entry name" value="WD40_repeat_dom_sf"/>
</dbReference>
<proteinExistence type="predicted"/>
<dbReference type="Pfam" id="PF00400">
    <property type="entry name" value="WD40"/>
    <property type="match status" value="3"/>
</dbReference>
<feature type="repeat" description="WD" evidence="3">
    <location>
        <begin position="429"/>
        <end position="463"/>
    </location>
</feature>
<dbReference type="InterPro" id="IPR051859">
    <property type="entry name" value="DCAF"/>
</dbReference>
<dbReference type="AlphaFoldDB" id="A0AAD5WTX2"/>
<dbReference type="SUPFAM" id="SSF50978">
    <property type="entry name" value="WD40 repeat-like"/>
    <property type="match status" value="1"/>
</dbReference>
<dbReference type="PROSITE" id="PS50294">
    <property type="entry name" value="WD_REPEATS_REGION"/>
    <property type="match status" value="2"/>
</dbReference>
<dbReference type="GO" id="GO:0080008">
    <property type="term" value="C:Cul4-RING E3 ubiquitin ligase complex"/>
    <property type="evidence" value="ECO:0007669"/>
    <property type="project" value="TreeGrafter"/>
</dbReference>
<dbReference type="PANTHER" id="PTHR19847:SF7">
    <property type="entry name" value="DDB1- AND CUL4-ASSOCIATED FACTOR 11"/>
    <property type="match status" value="1"/>
</dbReference>
<feature type="compositionally biased region" description="Acidic residues" evidence="4">
    <location>
        <begin position="49"/>
        <end position="68"/>
    </location>
</feature>
<dbReference type="SMART" id="SM00320">
    <property type="entry name" value="WD40"/>
    <property type="match status" value="6"/>
</dbReference>
<gene>
    <name evidence="5" type="ORF">MKZ38_000123</name>
</gene>
<name>A0AAD5WTX2_9PEZI</name>
<evidence type="ECO:0000256" key="1">
    <source>
        <dbReference type="ARBA" id="ARBA00022574"/>
    </source>
</evidence>
<comment type="caution">
    <text evidence="5">The sequence shown here is derived from an EMBL/GenBank/DDBJ whole genome shotgun (WGS) entry which is preliminary data.</text>
</comment>
<dbReference type="PROSITE" id="PS50082">
    <property type="entry name" value="WD_REPEATS_2"/>
    <property type="match status" value="2"/>
</dbReference>